<name>X1MNM6_9ZZZZ</name>
<reference evidence="1" key="1">
    <citation type="journal article" date="2014" name="Front. Microbiol.">
        <title>High frequency of phylogenetically diverse reductive dehalogenase-homologous genes in deep subseafloor sedimentary metagenomes.</title>
        <authorList>
            <person name="Kawai M."/>
            <person name="Futagami T."/>
            <person name="Toyoda A."/>
            <person name="Takaki Y."/>
            <person name="Nishi S."/>
            <person name="Hori S."/>
            <person name="Arai W."/>
            <person name="Tsubouchi T."/>
            <person name="Morono Y."/>
            <person name="Uchiyama I."/>
            <person name="Ito T."/>
            <person name="Fujiyama A."/>
            <person name="Inagaki F."/>
            <person name="Takami H."/>
        </authorList>
    </citation>
    <scope>NUCLEOTIDE SEQUENCE</scope>
    <source>
        <strain evidence="1">Expedition CK06-06</strain>
    </source>
</reference>
<organism evidence="1">
    <name type="scientific">marine sediment metagenome</name>
    <dbReference type="NCBI Taxonomy" id="412755"/>
    <lineage>
        <taxon>unclassified sequences</taxon>
        <taxon>metagenomes</taxon>
        <taxon>ecological metagenomes</taxon>
    </lineage>
</organism>
<dbReference type="EMBL" id="BARV01032304">
    <property type="protein sequence ID" value="GAI33257.1"/>
    <property type="molecule type" value="Genomic_DNA"/>
</dbReference>
<feature type="non-terminal residue" evidence="1">
    <location>
        <position position="1"/>
    </location>
</feature>
<dbReference type="AlphaFoldDB" id="X1MNM6"/>
<comment type="caution">
    <text evidence="1">The sequence shown here is derived from an EMBL/GenBank/DDBJ whole genome shotgun (WGS) entry which is preliminary data.</text>
</comment>
<protein>
    <submittedName>
        <fullName evidence="1">Uncharacterized protein</fullName>
    </submittedName>
</protein>
<gene>
    <name evidence="1" type="ORF">S06H3_50957</name>
</gene>
<evidence type="ECO:0000313" key="1">
    <source>
        <dbReference type="EMBL" id="GAI33257.1"/>
    </source>
</evidence>
<accession>X1MNM6</accession>
<proteinExistence type="predicted"/>
<sequence>QFHLIAQTEIAQMFMPQCPRLENFQTVSALPQQNPIGAGETELVRALFIKEGKLGEGLFLLTVAPLLPFIGQPSGGIAYGFAMIGISAPKGEFSSMESTLIKSVKSFNVSKSYVNNCLRQQASTYEGILKAGKTLSETSDIIMKGWENRNKVDDIRSEKWSDTILGKERLYNPETGEVYEFENGFYDKYDLGRNKYEMNNLQPLPNDDYELWMEVPLDGYRHLE</sequence>